<dbReference type="InterPro" id="IPR021359">
    <property type="entry name" value="DUF2812"/>
</dbReference>
<feature type="non-terminal residue" evidence="2">
    <location>
        <position position="1"/>
    </location>
</feature>
<name>X0XTL0_9ZZZZ</name>
<proteinExistence type="predicted"/>
<dbReference type="Pfam" id="PF11193">
    <property type="entry name" value="DUF2812"/>
    <property type="match status" value="1"/>
</dbReference>
<protein>
    <recommendedName>
        <fullName evidence="3">DUF2812 domain-containing protein</fullName>
    </recommendedName>
</protein>
<evidence type="ECO:0008006" key="3">
    <source>
        <dbReference type="Google" id="ProtNLM"/>
    </source>
</evidence>
<dbReference type="EMBL" id="BARS01056871">
    <property type="protein sequence ID" value="GAG46554.1"/>
    <property type="molecule type" value="Genomic_DNA"/>
</dbReference>
<dbReference type="AlphaFoldDB" id="X0XTL0"/>
<feature type="transmembrane region" description="Helical" evidence="1">
    <location>
        <begin position="100"/>
        <end position="120"/>
    </location>
</feature>
<accession>X0XTL0</accession>
<gene>
    <name evidence="2" type="ORF">S01H1_83602</name>
</gene>
<evidence type="ECO:0000256" key="1">
    <source>
        <dbReference type="SAM" id="Phobius"/>
    </source>
</evidence>
<keyword evidence="1" id="KW-0472">Membrane</keyword>
<sequence>GQAKDYVYRLDYRSYYKMEKEDYLQLFRDSGWEYVEEMAGWHYFRQQSRRDEDLEIFTDDESKIGKYQRLLTFLGILALPQVIFITTLGDPPPYEWFSPIRFIIVLIFLLYVYAIIKILIRIKQLKRI</sequence>
<feature type="transmembrane region" description="Helical" evidence="1">
    <location>
        <begin position="70"/>
        <end position="88"/>
    </location>
</feature>
<keyword evidence="1" id="KW-1133">Transmembrane helix</keyword>
<keyword evidence="1" id="KW-0812">Transmembrane</keyword>
<evidence type="ECO:0000313" key="2">
    <source>
        <dbReference type="EMBL" id="GAG46554.1"/>
    </source>
</evidence>
<comment type="caution">
    <text evidence="2">The sequence shown here is derived from an EMBL/GenBank/DDBJ whole genome shotgun (WGS) entry which is preliminary data.</text>
</comment>
<organism evidence="2">
    <name type="scientific">marine sediment metagenome</name>
    <dbReference type="NCBI Taxonomy" id="412755"/>
    <lineage>
        <taxon>unclassified sequences</taxon>
        <taxon>metagenomes</taxon>
        <taxon>ecological metagenomes</taxon>
    </lineage>
</organism>
<reference evidence="2" key="1">
    <citation type="journal article" date="2014" name="Front. Microbiol.">
        <title>High frequency of phylogenetically diverse reductive dehalogenase-homologous genes in deep subseafloor sedimentary metagenomes.</title>
        <authorList>
            <person name="Kawai M."/>
            <person name="Futagami T."/>
            <person name="Toyoda A."/>
            <person name="Takaki Y."/>
            <person name="Nishi S."/>
            <person name="Hori S."/>
            <person name="Arai W."/>
            <person name="Tsubouchi T."/>
            <person name="Morono Y."/>
            <person name="Uchiyama I."/>
            <person name="Ito T."/>
            <person name="Fujiyama A."/>
            <person name="Inagaki F."/>
            <person name="Takami H."/>
        </authorList>
    </citation>
    <scope>NUCLEOTIDE SEQUENCE</scope>
    <source>
        <strain evidence="2">Expedition CK06-06</strain>
    </source>
</reference>